<dbReference type="InterPro" id="IPR020471">
    <property type="entry name" value="AKR"/>
</dbReference>
<accession>A0A8J2W6A9</accession>
<organism evidence="3 4">
    <name type="scientific">Danaus chrysippus</name>
    <name type="common">African queen</name>
    <dbReference type="NCBI Taxonomy" id="151541"/>
    <lineage>
        <taxon>Eukaryota</taxon>
        <taxon>Metazoa</taxon>
        <taxon>Ecdysozoa</taxon>
        <taxon>Arthropoda</taxon>
        <taxon>Hexapoda</taxon>
        <taxon>Insecta</taxon>
        <taxon>Pterygota</taxon>
        <taxon>Neoptera</taxon>
        <taxon>Endopterygota</taxon>
        <taxon>Lepidoptera</taxon>
        <taxon>Glossata</taxon>
        <taxon>Ditrysia</taxon>
        <taxon>Papilionoidea</taxon>
        <taxon>Nymphalidae</taxon>
        <taxon>Danainae</taxon>
        <taxon>Danaini</taxon>
        <taxon>Danaina</taxon>
        <taxon>Danaus</taxon>
        <taxon>Anosia</taxon>
    </lineage>
</organism>
<name>A0A8J2W6A9_9NEOP</name>
<dbReference type="Proteomes" id="UP000789524">
    <property type="component" value="Unassembled WGS sequence"/>
</dbReference>
<proteinExistence type="predicted"/>
<protein>
    <submittedName>
        <fullName evidence="3">(African queen) hypothetical protein</fullName>
    </submittedName>
</protein>
<keyword evidence="1" id="KW-0521">NADP</keyword>
<dbReference type="GO" id="GO:0016616">
    <property type="term" value="F:oxidoreductase activity, acting on the CH-OH group of donors, NAD or NADP as acceptor"/>
    <property type="evidence" value="ECO:0007669"/>
    <property type="project" value="UniProtKB-ARBA"/>
</dbReference>
<dbReference type="PRINTS" id="PR00069">
    <property type="entry name" value="ALDKETRDTASE"/>
</dbReference>
<evidence type="ECO:0000313" key="4">
    <source>
        <dbReference type="Proteomes" id="UP000789524"/>
    </source>
</evidence>
<evidence type="ECO:0000313" key="3">
    <source>
        <dbReference type="EMBL" id="CAG9573845.1"/>
    </source>
</evidence>
<gene>
    <name evidence="3" type="ORF">DCHRY22_LOCUS10696</name>
</gene>
<dbReference type="SUPFAM" id="SSF51430">
    <property type="entry name" value="NAD(P)-linked oxidoreductase"/>
    <property type="match status" value="1"/>
</dbReference>
<evidence type="ECO:0000256" key="2">
    <source>
        <dbReference type="ARBA" id="ARBA00023002"/>
    </source>
</evidence>
<comment type="caution">
    <text evidence="3">The sequence shown here is derived from an EMBL/GenBank/DDBJ whole genome shotgun (WGS) entry which is preliminary data.</text>
</comment>
<dbReference type="Gene3D" id="3.20.20.100">
    <property type="entry name" value="NADP-dependent oxidoreductase domain"/>
    <property type="match status" value="1"/>
</dbReference>
<dbReference type="OrthoDB" id="550575at2759"/>
<reference evidence="3" key="1">
    <citation type="submission" date="2021-09" db="EMBL/GenBank/DDBJ databases">
        <authorList>
            <person name="Martin H S."/>
        </authorList>
    </citation>
    <scope>NUCLEOTIDE SEQUENCE</scope>
</reference>
<evidence type="ECO:0000256" key="1">
    <source>
        <dbReference type="ARBA" id="ARBA00022857"/>
    </source>
</evidence>
<dbReference type="PANTHER" id="PTHR43827:SF3">
    <property type="entry name" value="NADP-DEPENDENT OXIDOREDUCTASE DOMAIN-CONTAINING PROTEIN"/>
    <property type="match status" value="1"/>
</dbReference>
<sequence length="147" mass="16561">MARKCSLASGRCVTLHLIHPQLIQSELIEFAQRHQLVVMAFSPFGSLVSRYGHTFPGPTINDPVLTAIARTHHKTTPQVVLRWLVSKLWNILALDGSNWQKIDLFDFQRDVENHLPHIKVHAYFAPVTPPAAGAGSRPRYCRCCTII</sequence>
<dbReference type="AlphaFoldDB" id="A0A8J2W6A9"/>
<keyword evidence="4" id="KW-1185">Reference proteome</keyword>
<dbReference type="EMBL" id="CAKASE010000071">
    <property type="protein sequence ID" value="CAG9573845.1"/>
    <property type="molecule type" value="Genomic_DNA"/>
</dbReference>
<keyword evidence="2" id="KW-0560">Oxidoreductase</keyword>
<dbReference type="InterPro" id="IPR036812">
    <property type="entry name" value="NAD(P)_OxRdtase_dom_sf"/>
</dbReference>
<dbReference type="PANTHER" id="PTHR43827">
    <property type="entry name" value="2,5-DIKETO-D-GLUCONIC ACID REDUCTASE"/>
    <property type="match status" value="1"/>
</dbReference>